<dbReference type="AlphaFoldDB" id="A0A1H7J9K8"/>
<evidence type="ECO:0000313" key="1">
    <source>
        <dbReference type="EMBL" id="SEK70660.1"/>
    </source>
</evidence>
<dbReference type="Proteomes" id="UP000199283">
    <property type="component" value="Unassembled WGS sequence"/>
</dbReference>
<dbReference type="EMBL" id="FNZQ01000001">
    <property type="protein sequence ID" value="SEK70660.1"/>
    <property type="molecule type" value="Genomic_DNA"/>
</dbReference>
<evidence type="ECO:0000313" key="2">
    <source>
        <dbReference type="Proteomes" id="UP000199283"/>
    </source>
</evidence>
<gene>
    <name evidence="1" type="ORF">SAMN04488526_1287</name>
</gene>
<organism evidence="1 2">
    <name type="scientific">Jannaschia helgolandensis</name>
    <dbReference type="NCBI Taxonomy" id="188906"/>
    <lineage>
        <taxon>Bacteria</taxon>
        <taxon>Pseudomonadati</taxon>
        <taxon>Pseudomonadota</taxon>
        <taxon>Alphaproteobacteria</taxon>
        <taxon>Rhodobacterales</taxon>
        <taxon>Roseobacteraceae</taxon>
        <taxon>Jannaschia</taxon>
    </lineage>
</organism>
<proteinExistence type="predicted"/>
<sequence>MRRNFWAAEIWQGDRRHGVGEALLPQSFRTGREAHDITVPGR</sequence>
<name>A0A1H7J9K8_9RHOB</name>
<accession>A0A1H7J9K8</accession>
<protein>
    <submittedName>
        <fullName evidence="1">Uncharacterized protein</fullName>
    </submittedName>
</protein>
<reference evidence="1 2" key="1">
    <citation type="submission" date="2016-10" db="EMBL/GenBank/DDBJ databases">
        <authorList>
            <person name="de Groot N.N."/>
        </authorList>
    </citation>
    <scope>NUCLEOTIDE SEQUENCE [LARGE SCALE GENOMIC DNA]</scope>
    <source>
        <strain evidence="1 2">DSM 14858</strain>
    </source>
</reference>
<keyword evidence="2" id="KW-1185">Reference proteome</keyword>